<dbReference type="GO" id="GO:0006352">
    <property type="term" value="P:DNA-templated transcription initiation"/>
    <property type="evidence" value="ECO:0007669"/>
    <property type="project" value="InterPro"/>
</dbReference>
<dbReference type="SUPFAM" id="SSF88946">
    <property type="entry name" value="Sigma2 domain of RNA polymerase sigma factors"/>
    <property type="match status" value="1"/>
</dbReference>
<evidence type="ECO:0000259" key="8">
    <source>
        <dbReference type="Pfam" id="PF08281"/>
    </source>
</evidence>
<dbReference type="GO" id="GO:0003677">
    <property type="term" value="F:DNA binding"/>
    <property type="evidence" value="ECO:0007669"/>
    <property type="project" value="UniProtKB-KW"/>
</dbReference>
<feature type="region of interest" description="Disordered" evidence="6">
    <location>
        <begin position="1"/>
        <end position="25"/>
    </location>
</feature>
<gene>
    <name evidence="9" type="ORF">IM660_03310</name>
</gene>
<keyword evidence="10" id="KW-1185">Reference proteome</keyword>
<proteinExistence type="inferred from homology"/>
<keyword evidence="5" id="KW-0804">Transcription</keyword>
<dbReference type="SUPFAM" id="SSF88659">
    <property type="entry name" value="Sigma3 and sigma4 domains of RNA polymerase sigma factors"/>
    <property type="match status" value="1"/>
</dbReference>
<dbReference type="AlphaFoldDB" id="A0A7M1SYD3"/>
<dbReference type="Gene3D" id="1.10.1740.10">
    <property type="match status" value="1"/>
</dbReference>
<dbReference type="Pfam" id="PF04542">
    <property type="entry name" value="Sigma70_r2"/>
    <property type="match status" value="1"/>
</dbReference>
<evidence type="ECO:0000313" key="9">
    <source>
        <dbReference type="EMBL" id="QOR72559.1"/>
    </source>
</evidence>
<dbReference type="EMBL" id="CP063169">
    <property type="protein sequence ID" value="QOR72559.1"/>
    <property type="molecule type" value="Genomic_DNA"/>
</dbReference>
<evidence type="ECO:0000256" key="6">
    <source>
        <dbReference type="SAM" id="MobiDB-lite"/>
    </source>
</evidence>
<reference evidence="9 10" key="1">
    <citation type="submission" date="2020-10" db="EMBL/GenBank/DDBJ databases">
        <title>Haloactinobacterium sp. RN3S43, a bacterium isolated from saline soil.</title>
        <authorList>
            <person name="Sun J.-Q."/>
        </authorList>
    </citation>
    <scope>NUCLEOTIDE SEQUENCE [LARGE SCALE GENOMIC DNA]</scope>
    <source>
        <strain evidence="9 10">RN3S43</strain>
    </source>
</reference>
<organism evidence="9 10">
    <name type="scientific">Ruania alkalisoli</name>
    <dbReference type="NCBI Taxonomy" id="2779775"/>
    <lineage>
        <taxon>Bacteria</taxon>
        <taxon>Bacillati</taxon>
        <taxon>Actinomycetota</taxon>
        <taxon>Actinomycetes</taxon>
        <taxon>Micrococcales</taxon>
        <taxon>Ruaniaceae</taxon>
        <taxon>Ruania</taxon>
    </lineage>
</organism>
<keyword evidence="3" id="KW-0731">Sigma factor</keyword>
<evidence type="ECO:0000256" key="5">
    <source>
        <dbReference type="ARBA" id="ARBA00023163"/>
    </source>
</evidence>
<sequence>MTNHLQAEARPAASEGSDPVEPEPDLTVVVESAARQSRDEEFTEFVRTAGADLARTAWFLCGDDYQAEELTQQALVRTYVKWHRARAGDPLAYARRVLANQRIDSWRKRRREVLAAEPPERVGEDETGMLAERDRLVRALLALPPRRRKIVVLRHLVGLRESEVADDLGISVGTVKSTVSRSLAQLRATLGEHDHLDEGTIR</sequence>
<dbReference type="CDD" id="cd06171">
    <property type="entry name" value="Sigma70_r4"/>
    <property type="match status" value="1"/>
</dbReference>
<dbReference type="InterPro" id="IPR039425">
    <property type="entry name" value="RNA_pol_sigma-70-like"/>
</dbReference>
<dbReference type="PANTHER" id="PTHR43133:SF50">
    <property type="entry name" value="ECF RNA POLYMERASE SIGMA FACTOR SIGM"/>
    <property type="match status" value="1"/>
</dbReference>
<feature type="domain" description="RNA polymerase sigma-70 region 2" evidence="7">
    <location>
        <begin position="47"/>
        <end position="111"/>
    </location>
</feature>
<keyword evidence="4" id="KW-0238">DNA-binding</keyword>
<protein>
    <submittedName>
        <fullName evidence="9">SigE family RNA polymerase sigma factor</fullName>
    </submittedName>
</protein>
<dbReference type="InterPro" id="IPR014284">
    <property type="entry name" value="RNA_pol_sigma-70_dom"/>
</dbReference>
<dbReference type="InterPro" id="IPR013249">
    <property type="entry name" value="RNA_pol_sigma70_r4_t2"/>
</dbReference>
<dbReference type="InterPro" id="IPR014325">
    <property type="entry name" value="RNA_pol_sigma-E_actinobac"/>
</dbReference>
<dbReference type="Proteomes" id="UP000593758">
    <property type="component" value="Chromosome"/>
</dbReference>
<evidence type="ECO:0000259" key="7">
    <source>
        <dbReference type="Pfam" id="PF04542"/>
    </source>
</evidence>
<comment type="similarity">
    <text evidence="1">Belongs to the sigma-70 factor family. ECF subfamily.</text>
</comment>
<accession>A0A7M1SYD3</accession>
<dbReference type="InterPro" id="IPR007627">
    <property type="entry name" value="RNA_pol_sigma70_r2"/>
</dbReference>
<dbReference type="InterPro" id="IPR013324">
    <property type="entry name" value="RNA_pol_sigma_r3/r4-like"/>
</dbReference>
<feature type="domain" description="RNA polymerase sigma factor 70 region 4 type 2" evidence="8">
    <location>
        <begin position="134"/>
        <end position="186"/>
    </location>
</feature>
<evidence type="ECO:0000256" key="4">
    <source>
        <dbReference type="ARBA" id="ARBA00023125"/>
    </source>
</evidence>
<dbReference type="Pfam" id="PF08281">
    <property type="entry name" value="Sigma70_r4_2"/>
    <property type="match status" value="1"/>
</dbReference>
<dbReference type="GO" id="GO:0016987">
    <property type="term" value="F:sigma factor activity"/>
    <property type="evidence" value="ECO:0007669"/>
    <property type="project" value="UniProtKB-KW"/>
</dbReference>
<name>A0A7M1SYD3_9MICO</name>
<evidence type="ECO:0000313" key="10">
    <source>
        <dbReference type="Proteomes" id="UP000593758"/>
    </source>
</evidence>
<dbReference type="NCBIfam" id="TIGR02937">
    <property type="entry name" value="sigma70-ECF"/>
    <property type="match status" value="1"/>
</dbReference>
<evidence type="ECO:0000256" key="3">
    <source>
        <dbReference type="ARBA" id="ARBA00023082"/>
    </source>
</evidence>
<dbReference type="InterPro" id="IPR036388">
    <property type="entry name" value="WH-like_DNA-bd_sf"/>
</dbReference>
<dbReference type="KEGG" id="halt:IM660_03310"/>
<keyword evidence="2" id="KW-0805">Transcription regulation</keyword>
<evidence type="ECO:0000256" key="2">
    <source>
        <dbReference type="ARBA" id="ARBA00023015"/>
    </source>
</evidence>
<evidence type="ECO:0000256" key="1">
    <source>
        <dbReference type="ARBA" id="ARBA00010641"/>
    </source>
</evidence>
<dbReference type="Gene3D" id="1.10.10.10">
    <property type="entry name" value="Winged helix-like DNA-binding domain superfamily/Winged helix DNA-binding domain"/>
    <property type="match status" value="1"/>
</dbReference>
<dbReference type="InterPro" id="IPR013325">
    <property type="entry name" value="RNA_pol_sigma_r2"/>
</dbReference>
<dbReference type="PANTHER" id="PTHR43133">
    <property type="entry name" value="RNA POLYMERASE ECF-TYPE SIGMA FACTO"/>
    <property type="match status" value="1"/>
</dbReference>
<dbReference type="NCBIfam" id="TIGR02983">
    <property type="entry name" value="SigE-fam_strep"/>
    <property type="match status" value="1"/>
</dbReference>